<feature type="coiled-coil region" evidence="1">
    <location>
        <begin position="287"/>
        <end position="317"/>
    </location>
</feature>
<evidence type="ECO:0000259" key="2">
    <source>
        <dbReference type="Pfam" id="PF06114"/>
    </source>
</evidence>
<dbReference type="InterPro" id="IPR010359">
    <property type="entry name" value="IrrE_HExxH"/>
</dbReference>
<protein>
    <recommendedName>
        <fullName evidence="2">IrrE N-terminal-like domain-containing protein</fullName>
    </recommendedName>
</protein>
<dbReference type="EMBL" id="CP019288">
    <property type="protein sequence ID" value="QHI38225.1"/>
    <property type="molecule type" value="Genomic_DNA"/>
</dbReference>
<reference evidence="3 4" key="1">
    <citation type="journal article" date="2013" name="Int. J. Syst. Evol. Microbiol.">
        <title>Kordia antarctica sp. nov., isolated from Antarctic seawater.</title>
        <authorList>
            <person name="Baek K."/>
            <person name="Choi A."/>
            <person name="Kang I."/>
            <person name="Lee K."/>
            <person name="Cho J.C."/>
        </authorList>
    </citation>
    <scope>NUCLEOTIDE SEQUENCE [LARGE SCALE GENOMIC DNA]</scope>
    <source>
        <strain evidence="3 4">IMCC3317</strain>
    </source>
</reference>
<dbReference type="Gene3D" id="1.10.10.2910">
    <property type="match status" value="1"/>
</dbReference>
<gene>
    <name evidence="3" type="ORF">IMCC3317_36120</name>
</gene>
<dbReference type="AlphaFoldDB" id="A0A7L4ZNN8"/>
<proteinExistence type="predicted"/>
<feature type="domain" description="IrrE N-terminal-like" evidence="2">
    <location>
        <begin position="166"/>
        <end position="237"/>
    </location>
</feature>
<dbReference type="PANTHER" id="PTHR43236">
    <property type="entry name" value="ANTITOXIN HIGA1"/>
    <property type="match status" value="1"/>
</dbReference>
<evidence type="ECO:0000313" key="4">
    <source>
        <dbReference type="Proteomes" id="UP000464657"/>
    </source>
</evidence>
<dbReference type="KEGG" id="kan:IMCC3317_36120"/>
<evidence type="ECO:0000313" key="3">
    <source>
        <dbReference type="EMBL" id="QHI38225.1"/>
    </source>
</evidence>
<dbReference type="InterPro" id="IPR052345">
    <property type="entry name" value="Rad_response_metalloprotease"/>
</dbReference>
<dbReference type="Proteomes" id="UP000464657">
    <property type="component" value="Chromosome"/>
</dbReference>
<dbReference type="PANTHER" id="PTHR43236:SF1">
    <property type="entry name" value="BLL7220 PROTEIN"/>
    <property type="match status" value="1"/>
</dbReference>
<evidence type="ECO:0000256" key="1">
    <source>
        <dbReference type="SAM" id="Coils"/>
    </source>
</evidence>
<sequence>MYKLSLSEFLLKISEGLKMPISEKDVFSERIEVKYLKRIDKIFEKGIHYYLDPKAPENSKEASVFFRKESFGTELNFRAKKIVSQFEELKISITAISKLAELDTKRKISKFSIRDNPEKIANEFRKILYPNFTSKRRDFLKSLISKLAESNVLVFEFVETHNRKEKANIDGFFLKPNVIVLKRHQSFRREIFTLAHELGHFLLDKEEIELLDYSVIADKHLSSIERWCNDFAYYFLVGEYGKVIKHLEVAKESNDYHFDLIKTISDNTHLSQIALFTRLLFKNQISQTNYNRVRNEFEEQFQKYQKEKDREKELQKEKGIKLRGSVAKPISSPLFISTIQTAFYEGIISEYEVCKKLNIKPEKLNKIIQ</sequence>
<keyword evidence="4" id="KW-1185">Reference proteome</keyword>
<keyword evidence="1" id="KW-0175">Coiled coil</keyword>
<organism evidence="3 4">
    <name type="scientific">Kordia antarctica</name>
    <dbReference type="NCBI Taxonomy" id="1218801"/>
    <lineage>
        <taxon>Bacteria</taxon>
        <taxon>Pseudomonadati</taxon>
        <taxon>Bacteroidota</taxon>
        <taxon>Flavobacteriia</taxon>
        <taxon>Flavobacteriales</taxon>
        <taxon>Flavobacteriaceae</taxon>
        <taxon>Kordia</taxon>
    </lineage>
</organism>
<dbReference type="RefSeq" id="WP_228054836.1">
    <property type="nucleotide sequence ID" value="NZ_CP019288.1"/>
</dbReference>
<name>A0A7L4ZNN8_9FLAO</name>
<accession>A0A7L4ZNN8</accession>
<dbReference type="Pfam" id="PF06114">
    <property type="entry name" value="Peptidase_M78"/>
    <property type="match status" value="1"/>
</dbReference>